<evidence type="ECO:0000256" key="4">
    <source>
        <dbReference type="ARBA" id="ARBA00023136"/>
    </source>
</evidence>
<evidence type="ECO:0000256" key="1">
    <source>
        <dbReference type="ARBA" id="ARBA00004141"/>
    </source>
</evidence>
<dbReference type="Pfam" id="PF07690">
    <property type="entry name" value="MFS_1"/>
    <property type="match status" value="1"/>
</dbReference>
<dbReference type="AlphaFoldDB" id="A0A6J6TF17"/>
<sequence length="467" mass="49510">METSVQKPSGAAARHAWLVLAMVISTAVLTGIGLSIMSVAFPEIRKAFPGASAAQLSWINNLFTIVSAATLVPSGVLADRLGRKKMMLIGIAIFTAGSFIGALAPSPAWIMVGRTVQALGSSAYTPAGAALLISAFPPEKLATAIGVWSVTGGVSAALGPSVGGFVIDRGGWQWAFWINIPIGLLVLLIGPRVLTETATDRTKRMPDLAGVFLIMAGVSTITLGVVQRKTQPGWGWLGAKTWLCFVVGTAILTWFILRCKRRETPLLQLDLFRIHNVRVGVAGTFVIALAWFALNWALVQHAINVWHWTVFKAGVSTAPISLFSGLTGVLSGRVAHKFGHQRFILVGSLGTIATSVFLWFAMGNEPALWTAIVPGSMLLGLSTGLVFPSYIATTLLDIPVERHAVGSSVNFMVQRIGTTFGTALAITFIAGSTGTRGLRESLVVTIIGCSICFALGFLVRRPKFADA</sequence>
<dbReference type="GO" id="GO:0022857">
    <property type="term" value="F:transmembrane transporter activity"/>
    <property type="evidence" value="ECO:0007669"/>
    <property type="project" value="InterPro"/>
</dbReference>
<dbReference type="GO" id="GO:0016020">
    <property type="term" value="C:membrane"/>
    <property type="evidence" value="ECO:0007669"/>
    <property type="project" value="UniProtKB-SubCell"/>
</dbReference>
<dbReference type="Gene3D" id="1.20.1720.10">
    <property type="entry name" value="Multidrug resistance protein D"/>
    <property type="match status" value="1"/>
</dbReference>
<dbReference type="InterPro" id="IPR036259">
    <property type="entry name" value="MFS_trans_sf"/>
</dbReference>
<feature type="transmembrane region" description="Helical" evidence="5">
    <location>
        <begin position="233"/>
        <end position="257"/>
    </location>
</feature>
<keyword evidence="2 5" id="KW-0812">Transmembrane</keyword>
<dbReference type="EMBL" id="CAEZYR010000048">
    <property type="protein sequence ID" value="CAB4745435.1"/>
    <property type="molecule type" value="Genomic_DNA"/>
</dbReference>
<dbReference type="InterPro" id="IPR020846">
    <property type="entry name" value="MFS_dom"/>
</dbReference>
<dbReference type="PANTHER" id="PTHR42718">
    <property type="entry name" value="MAJOR FACILITATOR SUPERFAMILY MULTIDRUG TRANSPORTER MFSC"/>
    <property type="match status" value="1"/>
</dbReference>
<keyword evidence="3 5" id="KW-1133">Transmembrane helix</keyword>
<dbReference type="InterPro" id="IPR005829">
    <property type="entry name" value="Sugar_transporter_CS"/>
</dbReference>
<dbReference type="Gene3D" id="1.20.1250.20">
    <property type="entry name" value="MFS general substrate transporter like domains"/>
    <property type="match status" value="1"/>
</dbReference>
<dbReference type="PROSITE" id="PS50850">
    <property type="entry name" value="MFS"/>
    <property type="match status" value="1"/>
</dbReference>
<evidence type="ECO:0000256" key="3">
    <source>
        <dbReference type="ARBA" id="ARBA00022989"/>
    </source>
</evidence>
<feature type="transmembrane region" description="Helical" evidence="5">
    <location>
        <begin position="368"/>
        <end position="391"/>
    </location>
</feature>
<accession>A0A6J6TF17</accession>
<feature type="transmembrane region" description="Helical" evidence="5">
    <location>
        <begin position="277"/>
        <end position="298"/>
    </location>
</feature>
<feature type="transmembrane region" description="Helical" evidence="5">
    <location>
        <begin position="16"/>
        <end position="38"/>
    </location>
</feature>
<gene>
    <name evidence="7" type="ORF">UFOPK2754_01477</name>
</gene>
<dbReference type="PANTHER" id="PTHR42718:SF48">
    <property type="entry name" value="CONSERVED TWO-DOMAIN MEMBRANE PROTEIN-RELATED"/>
    <property type="match status" value="1"/>
</dbReference>
<dbReference type="PROSITE" id="PS00216">
    <property type="entry name" value="SUGAR_TRANSPORT_1"/>
    <property type="match status" value="1"/>
</dbReference>
<evidence type="ECO:0000313" key="7">
    <source>
        <dbReference type="EMBL" id="CAB4745435.1"/>
    </source>
</evidence>
<feature type="transmembrane region" description="Helical" evidence="5">
    <location>
        <begin position="58"/>
        <end position="76"/>
    </location>
</feature>
<organism evidence="7">
    <name type="scientific">freshwater metagenome</name>
    <dbReference type="NCBI Taxonomy" id="449393"/>
    <lineage>
        <taxon>unclassified sequences</taxon>
        <taxon>metagenomes</taxon>
        <taxon>ecological metagenomes</taxon>
    </lineage>
</organism>
<feature type="domain" description="Major facilitator superfamily (MFS) profile" evidence="6">
    <location>
        <begin position="19"/>
        <end position="464"/>
    </location>
</feature>
<dbReference type="InterPro" id="IPR011701">
    <property type="entry name" value="MFS"/>
</dbReference>
<feature type="transmembrane region" description="Helical" evidence="5">
    <location>
        <begin position="412"/>
        <end position="430"/>
    </location>
</feature>
<evidence type="ECO:0000256" key="2">
    <source>
        <dbReference type="ARBA" id="ARBA00022692"/>
    </source>
</evidence>
<evidence type="ECO:0000259" key="6">
    <source>
        <dbReference type="PROSITE" id="PS50850"/>
    </source>
</evidence>
<name>A0A6J6TF17_9ZZZZ</name>
<feature type="transmembrane region" description="Helical" evidence="5">
    <location>
        <begin position="174"/>
        <end position="195"/>
    </location>
</feature>
<feature type="transmembrane region" description="Helical" evidence="5">
    <location>
        <begin position="88"/>
        <end position="110"/>
    </location>
</feature>
<feature type="transmembrane region" description="Helical" evidence="5">
    <location>
        <begin position="310"/>
        <end position="331"/>
    </location>
</feature>
<feature type="transmembrane region" description="Helical" evidence="5">
    <location>
        <begin position="116"/>
        <end position="134"/>
    </location>
</feature>
<dbReference type="SUPFAM" id="SSF103473">
    <property type="entry name" value="MFS general substrate transporter"/>
    <property type="match status" value="1"/>
</dbReference>
<feature type="transmembrane region" description="Helical" evidence="5">
    <location>
        <begin position="207"/>
        <end position="227"/>
    </location>
</feature>
<dbReference type="CDD" id="cd17321">
    <property type="entry name" value="MFS_MMR_MDR_like"/>
    <property type="match status" value="1"/>
</dbReference>
<feature type="transmembrane region" description="Helical" evidence="5">
    <location>
        <begin position="141"/>
        <end position="162"/>
    </location>
</feature>
<proteinExistence type="predicted"/>
<protein>
    <submittedName>
        <fullName evidence="7">Unannotated protein</fullName>
    </submittedName>
</protein>
<comment type="subcellular location">
    <subcellularLocation>
        <location evidence="1">Membrane</location>
        <topology evidence="1">Multi-pass membrane protein</topology>
    </subcellularLocation>
</comment>
<reference evidence="7" key="1">
    <citation type="submission" date="2020-05" db="EMBL/GenBank/DDBJ databases">
        <authorList>
            <person name="Chiriac C."/>
            <person name="Salcher M."/>
            <person name="Ghai R."/>
            <person name="Kavagutti S V."/>
        </authorList>
    </citation>
    <scope>NUCLEOTIDE SEQUENCE</scope>
</reference>
<keyword evidence="4 5" id="KW-0472">Membrane</keyword>
<feature type="transmembrane region" description="Helical" evidence="5">
    <location>
        <begin position="343"/>
        <end position="362"/>
    </location>
</feature>
<evidence type="ECO:0000256" key="5">
    <source>
        <dbReference type="SAM" id="Phobius"/>
    </source>
</evidence>
<feature type="transmembrane region" description="Helical" evidence="5">
    <location>
        <begin position="442"/>
        <end position="459"/>
    </location>
</feature>